<feature type="compositionally biased region" description="Low complexity" evidence="1">
    <location>
        <begin position="229"/>
        <end position="240"/>
    </location>
</feature>
<feature type="compositionally biased region" description="Low complexity" evidence="1">
    <location>
        <begin position="265"/>
        <end position="288"/>
    </location>
</feature>
<evidence type="ECO:0000313" key="3">
    <source>
        <dbReference type="Proteomes" id="UP000230002"/>
    </source>
</evidence>
<feature type="region of interest" description="Disordered" evidence="1">
    <location>
        <begin position="152"/>
        <end position="450"/>
    </location>
</feature>
<evidence type="ECO:0000313" key="2">
    <source>
        <dbReference type="EMBL" id="PIL25835.1"/>
    </source>
</evidence>
<accession>A0A2G8RWD9</accession>
<dbReference type="EMBL" id="AYKW01000045">
    <property type="protein sequence ID" value="PIL25835.1"/>
    <property type="molecule type" value="Genomic_DNA"/>
</dbReference>
<dbReference type="AlphaFoldDB" id="A0A2G8RWD9"/>
<feature type="compositionally biased region" description="Low complexity" evidence="1">
    <location>
        <begin position="153"/>
        <end position="164"/>
    </location>
</feature>
<evidence type="ECO:0000256" key="1">
    <source>
        <dbReference type="SAM" id="MobiDB-lite"/>
    </source>
</evidence>
<sequence>MSTASIFRPPPTPTQVDMLRMLSSKIHYAFPTRPPVGSPLRTTWDDRFLRDVVPLLNILNCATFKTLPTLAMGCAWAANLRLREKPRKEMLDIDAIQPVIAGHPALNEVLPKGMKHLTYEGDDFGAMDLLPEEALPDRWWAAFASAEVRMDGSSVEGSHSSPSSTRDAQGDSTGASAGDVRQSEGQQSAEAASGDGEMEVEGESEAAADEPPPWFQEQFGVDKPKVPRSAEGGASEASASDKQTITRMASTRSSARGSKGKERAASPAASVSATASAPAAASGRTSRSQAAKLTRSASAAPHTSSDPAEAKTEASKTAPHSVHSAKTRSKSRAKSTDAQVLADDPASSRGRTPATGSSAAPIDVDAMDVDGVSPSPALRGRPIDTSHLRLRRSPIRARGSEFSYKTTSNRRPSPSPDRATQSPTESLTEPPIESPTEPVDATVPPVEGSWRSIPRLDDVLLQLQSATVAEHDSEEDDLGADPSPATLDDLQPISDNGGTALPQTELMKSNLNAVAGIVQCTKEWAETLGAQSKRVLEWSERAMGDERDWSRTEVVDAWFNESQDLGDDVARLSRQLADTNKWVSLLARCLKDLMASPIDGDTLEQVLVEVARLKYAYEDSVRKFAALQEDVRPVRREVHRLRWRTDAAEHTAEVAANEAARAIEPLLTNLYSQLSAEIDAVRIAVSRPMERLATTIALPGGLTPPMVQEVIAAIREAVAEMWRTTTSISKFIEGTCVRLSSGLSAKVRDLEERLLRVEGTGADSQLGGTMAAADVSLPQLARAIESLSLRVDALQREVADDQAFDRRVQESLGRIGLMGDFGELDAFDRRVQQSLARLGIAGEVLQRVAAGRHARAV</sequence>
<dbReference type="Proteomes" id="UP000230002">
    <property type="component" value="Unassembled WGS sequence"/>
</dbReference>
<reference evidence="2 3" key="1">
    <citation type="journal article" date="2015" name="Sci. Rep.">
        <title>Chromosome-level genome map provides insights into diverse defense mechanisms in the medicinal fungus Ganoderma sinense.</title>
        <authorList>
            <person name="Zhu Y."/>
            <person name="Xu J."/>
            <person name="Sun C."/>
            <person name="Zhou S."/>
            <person name="Xu H."/>
            <person name="Nelson D.R."/>
            <person name="Qian J."/>
            <person name="Song J."/>
            <person name="Luo H."/>
            <person name="Xiang L."/>
            <person name="Li Y."/>
            <person name="Xu Z."/>
            <person name="Ji A."/>
            <person name="Wang L."/>
            <person name="Lu S."/>
            <person name="Hayward A."/>
            <person name="Sun W."/>
            <person name="Li X."/>
            <person name="Schwartz D.C."/>
            <person name="Wang Y."/>
            <person name="Chen S."/>
        </authorList>
    </citation>
    <scope>NUCLEOTIDE SEQUENCE [LARGE SCALE GENOMIC DNA]</scope>
    <source>
        <strain evidence="2 3">ZZ0214-1</strain>
    </source>
</reference>
<feature type="compositionally biased region" description="Polar residues" evidence="1">
    <location>
        <begin position="165"/>
        <end position="175"/>
    </location>
</feature>
<comment type="caution">
    <text evidence="2">The sequence shown here is derived from an EMBL/GenBank/DDBJ whole genome shotgun (WGS) entry which is preliminary data.</text>
</comment>
<gene>
    <name evidence="2" type="ORF">GSI_11588</name>
</gene>
<feature type="compositionally biased region" description="Basic residues" evidence="1">
    <location>
        <begin position="323"/>
        <end position="333"/>
    </location>
</feature>
<name>A0A2G8RWD9_9APHY</name>
<proteinExistence type="predicted"/>
<feature type="compositionally biased region" description="Polar residues" evidence="1">
    <location>
        <begin position="241"/>
        <end position="256"/>
    </location>
</feature>
<feature type="compositionally biased region" description="Polar residues" evidence="1">
    <location>
        <begin position="289"/>
        <end position="306"/>
    </location>
</feature>
<dbReference type="OrthoDB" id="10611059at2759"/>
<feature type="compositionally biased region" description="Acidic residues" evidence="1">
    <location>
        <begin position="196"/>
        <end position="208"/>
    </location>
</feature>
<keyword evidence="3" id="KW-1185">Reference proteome</keyword>
<protein>
    <submittedName>
        <fullName evidence="2">Uncharacterized protein</fullName>
    </submittedName>
</protein>
<organism evidence="2 3">
    <name type="scientific">Ganoderma sinense ZZ0214-1</name>
    <dbReference type="NCBI Taxonomy" id="1077348"/>
    <lineage>
        <taxon>Eukaryota</taxon>
        <taxon>Fungi</taxon>
        <taxon>Dikarya</taxon>
        <taxon>Basidiomycota</taxon>
        <taxon>Agaricomycotina</taxon>
        <taxon>Agaricomycetes</taxon>
        <taxon>Polyporales</taxon>
        <taxon>Polyporaceae</taxon>
        <taxon>Ganoderma</taxon>
    </lineage>
</organism>
<feature type="compositionally biased region" description="Polar residues" evidence="1">
    <location>
        <begin position="403"/>
        <end position="427"/>
    </location>
</feature>